<name>A0A7M7GIR0_STRPU</name>
<sequence length="421" mass="46861">MKHSPLCSYSPSFILAYVFISALLACICLDPMSCNAQQTDDMKTTDMMPTSNDHTMTTSIMMDDNDKMMTTMTMATDDQHMMSTSQMMSDDDKMMTTMTMTTDDHHMMSTSKMMSDDDPVMTTTTMATDDQHMMSTSKMMGDDDKMMTTMTMTTDDQHMMSTSKMMSDDDPMMTTMMTAAEKTTNDGHITSEITTMDRHHMMTTDMNTRMHDMTTDMGLENTSQTDMKPTMTPTMNMNMTTGMMSEASKEHMNDSMTTMMNTSGMIHRTTQPQPTMASSDMMYTPTMHHSSSVMALSCFSCQATLKTSDCYGIQNDSSPVATCAPNEICGTVMYDQGSGTDLVNVSRVCFAEDCPNTEVDDIACEMSNAPHRRCVQCCSEHRCNMHVNSKAATSFTQSKMASLQGGLVLLVFVLMTGYLRC</sequence>
<keyword evidence="4" id="KW-1185">Reference proteome</keyword>
<dbReference type="EnsemblMetazoa" id="XM_003730141">
    <property type="protein sequence ID" value="XP_003730189"/>
    <property type="gene ID" value="LOC100889134"/>
</dbReference>
<reference evidence="4" key="1">
    <citation type="submission" date="2015-02" db="EMBL/GenBank/DDBJ databases">
        <title>Genome sequencing for Strongylocentrotus purpuratus.</title>
        <authorList>
            <person name="Murali S."/>
            <person name="Liu Y."/>
            <person name="Vee V."/>
            <person name="English A."/>
            <person name="Wang M."/>
            <person name="Skinner E."/>
            <person name="Han Y."/>
            <person name="Muzny D.M."/>
            <person name="Worley K.C."/>
            <person name="Gibbs R.A."/>
        </authorList>
    </citation>
    <scope>NUCLEOTIDE SEQUENCE</scope>
</reference>
<feature type="transmembrane region" description="Helical" evidence="1">
    <location>
        <begin position="400"/>
        <end position="419"/>
    </location>
</feature>
<accession>A0A7M7GIR0</accession>
<dbReference type="Proteomes" id="UP000007110">
    <property type="component" value="Unassembled WGS sequence"/>
</dbReference>
<evidence type="ECO:0000313" key="3">
    <source>
        <dbReference type="EnsemblMetazoa" id="XP_003730189"/>
    </source>
</evidence>
<evidence type="ECO:0000256" key="2">
    <source>
        <dbReference type="SAM" id="SignalP"/>
    </source>
</evidence>
<dbReference type="OrthoDB" id="10201812at2759"/>
<evidence type="ECO:0000256" key="1">
    <source>
        <dbReference type="SAM" id="Phobius"/>
    </source>
</evidence>
<proteinExistence type="predicted"/>
<dbReference type="AlphaFoldDB" id="A0A7M7GIR0"/>
<dbReference type="RefSeq" id="XP_003730189.2">
    <property type="nucleotide sequence ID" value="XM_003730141.3"/>
</dbReference>
<dbReference type="PROSITE" id="PS51257">
    <property type="entry name" value="PROKAR_LIPOPROTEIN"/>
    <property type="match status" value="1"/>
</dbReference>
<feature type="chain" id="PRO_5029713158" evidence="2">
    <location>
        <begin position="37"/>
        <end position="421"/>
    </location>
</feature>
<reference evidence="3" key="2">
    <citation type="submission" date="2021-01" db="UniProtKB">
        <authorList>
            <consortium name="EnsemblMetazoa"/>
        </authorList>
    </citation>
    <scope>IDENTIFICATION</scope>
</reference>
<keyword evidence="1" id="KW-0812">Transmembrane</keyword>
<dbReference type="OMA" id="MATDDQH"/>
<feature type="signal peptide" evidence="2">
    <location>
        <begin position="1"/>
        <end position="36"/>
    </location>
</feature>
<organism evidence="3 4">
    <name type="scientific">Strongylocentrotus purpuratus</name>
    <name type="common">Purple sea urchin</name>
    <dbReference type="NCBI Taxonomy" id="7668"/>
    <lineage>
        <taxon>Eukaryota</taxon>
        <taxon>Metazoa</taxon>
        <taxon>Echinodermata</taxon>
        <taxon>Eleutherozoa</taxon>
        <taxon>Echinozoa</taxon>
        <taxon>Echinoidea</taxon>
        <taxon>Euechinoidea</taxon>
        <taxon>Echinacea</taxon>
        <taxon>Camarodonta</taxon>
        <taxon>Echinidea</taxon>
        <taxon>Strongylocentrotidae</taxon>
        <taxon>Strongylocentrotus</taxon>
    </lineage>
</organism>
<dbReference type="KEGG" id="spu:100889134"/>
<evidence type="ECO:0000313" key="4">
    <source>
        <dbReference type="Proteomes" id="UP000007110"/>
    </source>
</evidence>
<keyword evidence="2" id="KW-0732">Signal</keyword>
<keyword evidence="1" id="KW-0472">Membrane</keyword>
<protein>
    <submittedName>
        <fullName evidence="3">Uncharacterized protein</fullName>
    </submittedName>
</protein>
<dbReference type="GeneID" id="100889134"/>
<keyword evidence="1" id="KW-1133">Transmembrane helix</keyword>
<dbReference type="InParanoid" id="A0A7M7GIR0"/>